<organism evidence="6 7">
    <name type="scientific">Pseudoclavibacter chungangensis</name>
    <dbReference type="NCBI Taxonomy" id="587635"/>
    <lineage>
        <taxon>Bacteria</taxon>
        <taxon>Bacillati</taxon>
        <taxon>Actinomycetota</taxon>
        <taxon>Actinomycetes</taxon>
        <taxon>Micrococcales</taxon>
        <taxon>Microbacteriaceae</taxon>
        <taxon>Pseudoclavibacter</taxon>
    </lineage>
</organism>
<dbReference type="Gene3D" id="1.10.357.10">
    <property type="entry name" value="Tetracycline Repressor, domain 2"/>
    <property type="match status" value="1"/>
</dbReference>
<reference evidence="6 7" key="1">
    <citation type="submission" date="2019-09" db="EMBL/GenBank/DDBJ databases">
        <title>Phylogeny of genus Pseudoclavibacter and closely related genus.</title>
        <authorList>
            <person name="Li Y."/>
        </authorList>
    </citation>
    <scope>NUCLEOTIDE SEQUENCE [LARGE SCALE GENOMIC DNA]</scope>
    <source>
        <strain evidence="6 7">DSM 23821</strain>
    </source>
</reference>
<dbReference type="InterPro" id="IPR009057">
    <property type="entry name" value="Homeodomain-like_sf"/>
</dbReference>
<comment type="caution">
    <text evidence="6">The sequence shown here is derived from an EMBL/GenBank/DDBJ whole genome shotgun (WGS) entry which is preliminary data.</text>
</comment>
<dbReference type="RefSeq" id="WP_158038814.1">
    <property type="nucleotide sequence ID" value="NZ_JACCFV010000001.1"/>
</dbReference>
<evidence type="ECO:0000313" key="6">
    <source>
        <dbReference type="EMBL" id="KAB1662381.1"/>
    </source>
</evidence>
<name>A0A7J5C175_9MICO</name>
<dbReference type="AlphaFoldDB" id="A0A7J5C175"/>
<evidence type="ECO:0000256" key="1">
    <source>
        <dbReference type="ARBA" id="ARBA00023015"/>
    </source>
</evidence>
<keyword evidence="1" id="KW-0805">Transcription regulation</keyword>
<dbReference type="PRINTS" id="PR00455">
    <property type="entry name" value="HTHTETR"/>
</dbReference>
<dbReference type="Proteomes" id="UP000467240">
    <property type="component" value="Unassembled WGS sequence"/>
</dbReference>
<sequence>MTGKREESRARTTAQILSAARHEIAERGGQGLSMRAVAREVGLVSSAVYRYFPTREALLTAMIVESYHHLADALATVDEGAPAERWGALVREWRAWAKHRPHEFQLVYGTPIPGYVAPPETIPAAAAVAAPFFRCGATERVVEFEGVHVGDALTSAYPDLTPSGIAAVLAELATVAGTIGLELSGHFVGTTGSPDALVEAVIARQVHTLGLA</sequence>
<dbReference type="EMBL" id="WBJZ01000001">
    <property type="protein sequence ID" value="KAB1662381.1"/>
    <property type="molecule type" value="Genomic_DNA"/>
</dbReference>
<dbReference type="Pfam" id="PF00440">
    <property type="entry name" value="TetR_N"/>
    <property type="match status" value="1"/>
</dbReference>
<feature type="DNA-binding region" description="H-T-H motif" evidence="4">
    <location>
        <begin position="33"/>
        <end position="52"/>
    </location>
</feature>
<evidence type="ECO:0000256" key="2">
    <source>
        <dbReference type="ARBA" id="ARBA00023125"/>
    </source>
</evidence>
<dbReference type="SUPFAM" id="SSF48498">
    <property type="entry name" value="Tetracyclin repressor-like, C-terminal domain"/>
    <property type="match status" value="1"/>
</dbReference>
<keyword evidence="2 4" id="KW-0238">DNA-binding</keyword>
<evidence type="ECO:0000256" key="4">
    <source>
        <dbReference type="PROSITE-ProRule" id="PRU00335"/>
    </source>
</evidence>
<gene>
    <name evidence="6" type="ORF">F8O01_00040</name>
</gene>
<evidence type="ECO:0000313" key="7">
    <source>
        <dbReference type="Proteomes" id="UP000467240"/>
    </source>
</evidence>
<evidence type="ECO:0000256" key="3">
    <source>
        <dbReference type="ARBA" id="ARBA00023163"/>
    </source>
</evidence>
<dbReference type="GO" id="GO:0000976">
    <property type="term" value="F:transcription cis-regulatory region binding"/>
    <property type="evidence" value="ECO:0007669"/>
    <property type="project" value="TreeGrafter"/>
</dbReference>
<dbReference type="PROSITE" id="PS50977">
    <property type="entry name" value="HTH_TETR_2"/>
    <property type="match status" value="1"/>
</dbReference>
<accession>A0A7J5C175</accession>
<keyword evidence="3" id="KW-0804">Transcription</keyword>
<dbReference type="InterPro" id="IPR050109">
    <property type="entry name" value="HTH-type_TetR-like_transc_reg"/>
</dbReference>
<evidence type="ECO:0000259" key="5">
    <source>
        <dbReference type="PROSITE" id="PS50977"/>
    </source>
</evidence>
<dbReference type="GO" id="GO:0003700">
    <property type="term" value="F:DNA-binding transcription factor activity"/>
    <property type="evidence" value="ECO:0007669"/>
    <property type="project" value="TreeGrafter"/>
</dbReference>
<dbReference type="PANTHER" id="PTHR30055:SF243">
    <property type="entry name" value="HTH-TYPE TRANSCRIPTIONAL REGULATOR RV1816"/>
    <property type="match status" value="1"/>
</dbReference>
<dbReference type="OrthoDB" id="3210322at2"/>
<dbReference type="Pfam" id="PF13305">
    <property type="entry name" value="TetR_C_33"/>
    <property type="match status" value="1"/>
</dbReference>
<dbReference type="PANTHER" id="PTHR30055">
    <property type="entry name" value="HTH-TYPE TRANSCRIPTIONAL REGULATOR RUTR"/>
    <property type="match status" value="1"/>
</dbReference>
<dbReference type="InterPro" id="IPR025996">
    <property type="entry name" value="MT1864/Rv1816-like_C"/>
</dbReference>
<dbReference type="InterPro" id="IPR001647">
    <property type="entry name" value="HTH_TetR"/>
</dbReference>
<proteinExistence type="predicted"/>
<feature type="domain" description="HTH tetR-type" evidence="5">
    <location>
        <begin position="10"/>
        <end position="70"/>
    </location>
</feature>
<dbReference type="InterPro" id="IPR036271">
    <property type="entry name" value="Tet_transcr_reg_TetR-rel_C_sf"/>
</dbReference>
<protein>
    <submittedName>
        <fullName evidence="6">TetR/AcrR family transcriptional regulator</fullName>
    </submittedName>
</protein>
<keyword evidence="7" id="KW-1185">Reference proteome</keyword>
<dbReference type="SUPFAM" id="SSF46689">
    <property type="entry name" value="Homeodomain-like"/>
    <property type="match status" value="1"/>
</dbReference>